<reference evidence="3" key="1">
    <citation type="submission" date="2023-01" db="EMBL/GenBank/DDBJ databases">
        <authorList>
            <person name="Van Ghelder C."/>
            <person name="Rancurel C."/>
        </authorList>
    </citation>
    <scope>NUCLEOTIDE SEQUENCE</scope>
    <source>
        <strain evidence="3">CNCM I-4278</strain>
    </source>
</reference>
<comment type="caution">
    <text evidence="3">The sequence shown here is derived from an EMBL/GenBank/DDBJ whole genome shotgun (WGS) entry which is preliminary data.</text>
</comment>
<feature type="compositionally biased region" description="Acidic residues" evidence="2">
    <location>
        <begin position="245"/>
        <end position="264"/>
    </location>
</feature>
<feature type="region of interest" description="Disordered" evidence="2">
    <location>
        <begin position="394"/>
        <end position="443"/>
    </location>
</feature>
<dbReference type="Proteomes" id="UP001152607">
    <property type="component" value="Unassembled WGS sequence"/>
</dbReference>
<protein>
    <submittedName>
        <fullName evidence="3">Uncharacterized protein</fullName>
    </submittedName>
</protein>
<dbReference type="InterPro" id="IPR000533">
    <property type="entry name" value="Tropomyosin"/>
</dbReference>
<dbReference type="AlphaFoldDB" id="A0A9W4UWV3"/>
<evidence type="ECO:0000313" key="3">
    <source>
        <dbReference type="EMBL" id="CAI6342182.1"/>
    </source>
</evidence>
<feature type="region of interest" description="Disordered" evidence="2">
    <location>
        <begin position="241"/>
        <end position="314"/>
    </location>
</feature>
<sequence length="462" mass="53322">MAGGSDIESFARQLLQDYENILPSHREIKFVDFDRARSDGFTERKEKLLLVGDLHSGIDSDQRWNVYAYINHQGLTAYVLERMDWHVYEPIGSERKKSIAFRAPFDVVRYFPSFPHQELDALVKLYFVAAGFEHVVNDESFRNRVNRACHDMRIVIAIRPGAQTVQAHQSSITVNTKPAPIISLRPKTPQVASTTPNATRYKNKRDLRGKLIARPLSLFKLVPIELTLFIGKERTRRNQISEVVDLAEDDENDEEDEEDEDDDRESGKRNRIIDLSSLSGDDTDTFPSPPAGVGDREYQPPWTRSRNKPPRRPSYDLEAATQEYHHFIAEHIKNKVATTLDQEKKQLKEKIQLLSSEVVELKRKREMGIQKEIENLTEKLKEAESRAERAEESIKKVKMDASSDKIYRDHTERMREMENSRANRESQKAKDQTKRAEKAEARVARYKKKLASIQATNSDDEG</sequence>
<organism evidence="3 4">
    <name type="scientific">Periconia digitata</name>
    <dbReference type="NCBI Taxonomy" id="1303443"/>
    <lineage>
        <taxon>Eukaryota</taxon>
        <taxon>Fungi</taxon>
        <taxon>Dikarya</taxon>
        <taxon>Ascomycota</taxon>
        <taxon>Pezizomycotina</taxon>
        <taxon>Dothideomycetes</taxon>
        <taxon>Pleosporomycetidae</taxon>
        <taxon>Pleosporales</taxon>
        <taxon>Massarineae</taxon>
        <taxon>Periconiaceae</taxon>
        <taxon>Periconia</taxon>
    </lineage>
</organism>
<dbReference type="EMBL" id="CAOQHR010000013">
    <property type="protein sequence ID" value="CAI6342182.1"/>
    <property type="molecule type" value="Genomic_DNA"/>
</dbReference>
<keyword evidence="1" id="KW-0175">Coiled coil</keyword>
<evidence type="ECO:0000256" key="1">
    <source>
        <dbReference type="ARBA" id="ARBA00023054"/>
    </source>
</evidence>
<proteinExistence type="predicted"/>
<dbReference type="PROSITE" id="PS00326">
    <property type="entry name" value="TROPOMYOSIN"/>
    <property type="match status" value="1"/>
</dbReference>
<name>A0A9W4UWV3_9PLEO</name>
<gene>
    <name evidence="3" type="ORF">PDIGIT_LOCUS15387</name>
</gene>
<accession>A0A9W4UWV3</accession>
<evidence type="ECO:0000256" key="2">
    <source>
        <dbReference type="SAM" id="MobiDB-lite"/>
    </source>
</evidence>
<keyword evidence="4" id="KW-1185">Reference proteome</keyword>
<evidence type="ECO:0000313" key="4">
    <source>
        <dbReference type="Proteomes" id="UP001152607"/>
    </source>
</evidence>